<evidence type="ECO:0000313" key="2">
    <source>
        <dbReference type="Proteomes" id="UP000283360"/>
    </source>
</evidence>
<dbReference type="RefSeq" id="WP_117835746.1">
    <property type="nucleotide sequence ID" value="NZ_QRXJ01000016.1"/>
</dbReference>
<name>A0A412QC16_9FIRM</name>
<evidence type="ECO:0000313" key="1">
    <source>
        <dbReference type="EMBL" id="RGT88462.1"/>
    </source>
</evidence>
<dbReference type="Proteomes" id="UP000283360">
    <property type="component" value="Unassembled WGS sequence"/>
</dbReference>
<proteinExistence type="predicted"/>
<dbReference type="EMBL" id="QRXJ01000016">
    <property type="protein sequence ID" value="RGT88462.1"/>
    <property type="molecule type" value="Genomic_DNA"/>
</dbReference>
<accession>A0A412QC16</accession>
<protein>
    <submittedName>
        <fullName evidence="1">Uncharacterized protein</fullName>
    </submittedName>
</protein>
<organism evidence="1 2">
    <name type="scientific">Coprococcus comes</name>
    <dbReference type="NCBI Taxonomy" id="410072"/>
    <lineage>
        <taxon>Bacteria</taxon>
        <taxon>Bacillati</taxon>
        <taxon>Bacillota</taxon>
        <taxon>Clostridia</taxon>
        <taxon>Lachnospirales</taxon>
        <taxon>Lachnospiraceae</taxon>
        <taxon>Coprococcus</taxon>
    </lineage>
</organism>
<comment type="caution">
    <text evidence="1">The sequence shown here is derived from an EMBL/GenBank/DDBJ whole genome shotgun (WGS) entry which is preliminary data.</text>
</comment>
<sequence length="61" mass="7083">MWEVRVTQKYTSDHGIDLEETVVFRVNNLTRAGVIVDIFKGYGIGKMSYSITQKQEEEENE</sequence>
<dbReference type="AlphaFoldDB" id="A0A412QC16"/>
<reference evidence="1 2" key="1">
    <citation type="submission" date="2018-08" db="EMBL/GenBank/DDBJ databases">
        <title>A genome reference for cultivated species of the human gut microbiota.</title>
        <authorList>
            <person name="Zou Y."/>
            <person name="Xue W."/>
            <person name="Luo G."/>
        </authorList>
    </citation>
    <scope>NUCLEOTIDE SEQUENCE [LARGE SCALE GENOMIC DNA]</scope>
    <source>
        <strain evidence="1 2">AF18-12LB</strain>
    </source>
</reference>
<keyword evidence="2" id="KW-1185">Reference proteome</keyword>
<gene>
    <name evidence="1" type="ORF">DWX03_11940</name>
</gene>